<comment type="caution">
    <text evidence="13">The sequence shown here is derived from an EMBL/GenBank/DDBJ whole genome shotgun (WGS) entry which is preliminary data.</text>
</comment>
<dbReference type="Gene3D" id="3.30.200.20">
    <property type="entry name" value="Phosphorylase Kinase, domain 1"/>
    <property type="match status" value="1"/>
</dbReference>
<comment type="similarity">
    <text evidence="7">Belongs to the protein kinase superfamily. Ser/Thr protein kinase family. GCN2 subfamily.</text>
</comment>
<evidence type="ECO:0000256" key="2">
    <source>
        <dbReference type="ARBA" id="ARBA00022527"/>
    </source>
</evidence>
<name>A0A8H7BJ55_9FUNG</name>
<feature type="compositionally biased region" description="Acidic residues" evidence="10">
    <location>
        <begin position="781"/>
        <end position="790"/>
    </location>
</feature>
<dbReference type="GO" id="GO:0005737">
    <property type="term" value="C:cytoplasm"/>
    <property type="evidence" value="ECO:0007669"/>
    <property type="project" value="TreeGrafter"/>
</dbReference>
<feature type="compositionally biased region" description="Basic and acidic residues" evidence="10">
    <location>
        <begin position="373"/>
        <end position="385"/>
    </location>
</feature>
<evidence type="ECO:0000256" key="9">
    <source>
        <dbReference type="ARBA" id="ARBA00048679"/>
    </source>
</evidence>
<keyword evidence="5 13" id="KW-0418">Kinase</keyword>
<keyword evidence="4" id="KW-0547">Nucleotide-binding</keyword>
<dbReference type="GO" id="GO:0005634">
    <property type="term" value="C:nucleus"/>
    <property type="evidence" value="ECO:0007669"/>
    <property type="project" value="TreeGrafter"/>
</dbReference>
<dbReference type="FunFam" id="3.30.200.20:FF:000306">
    <property type="entry name" value="IKS protein kinase"/>
    <property type="match status" value="1"/>
</dbReference>
<dbReference type="EMBL" id="JABAYA010000215">
    <property type="protein sequence ID" value="KAF7722076.1"/>
    <property type="molecule type" value="Genomic_DNA"/>
</dbReference>
<evidence type="ECO:0000313" key="13">
    <source>
        <dbReference type="EMBL" id="KAF7722076.1"/>
    </source>
</evidence>
<dbReference type="PROSITE" id="PS50011">
    <property type="entry name" value="PROTEIN_KINASE_DOM"/>
    <property type="match status" value="1"/>
</dbReference>
<keyword evidence="11" id="KW-0812">Transmembrane</keyword>
<evidence type="ECO:0000313" key="14">
    <source>
        <dbReference type="Proteomes" id="UP000605846"/>
    </source>
</evidence>
<feature type="transmembrane region" description="Helical" evidence="11">
    <location>
        <begin position="876"/>
        <end position="896"/>
    </location>
</feature>
<feature type="domain" description="Protein kinase" evidence="12">
    <location>
        <begin position="262"/>
        <end position="631"/>
    </location>
</feature>
<dbReference type="InterPro" id="IPR050339">
    <property type="entry name" value="CC_SR_Kinase"/>
</dbReference>
<dbReference type="OrthoDB" id="1405469at2759"/>
<dbReference type="PANTHER" id="PTHR11042">
    <property type="entry name" value="EUKARYOTIC TRANSLATION INITIATION FACTOR 2-ALPHA KINASE EIF2-ALPHA KINASE -RELATED"/>
    <property type="match status" value="1"/>
</dbReference>
<dbReference type="PROSITE" id="PS00108">
    <property type="entry name" value="PROTEIN_KINASE_ST"/>
    <property type="match status" value="1"/>
</dbReference>
<gene>
    <name evidence="13" type="primary">IKS1</name>
    <name evidence="13" type="ORF">EC973_003725</name>
</gene>
<feature type="region of interest" description="Disordered" evidence="10">
    <location>
        <begin position="391"/>
        <end position="410"/>
    </location>
</feature>
<evidence type="ECO:0000256" key="4">
    <source>
        <dbReference type="ARBA" id="ARBA00022741"/>
    </source>
</evidence>
<feature type="region of interest" description="Disordered" evidence="10">
    <location>
        <begin position="24"/>
        <end position="46"/>
    </location>
</feature>
<dbReference type="Proteomes" id="UP000605846">
    <property type="component" value="Unassembled WGS sequence"/>
</dbReference>
<dbReference type="EC" id="2.7.11.1" evidence="1"/>
<dbReference type="InterPro" id="IPR011009">
    <property type="entry name" value="Kinase-like_dom_sf"/>
</dbReference>
<comment type="catalytic activity">
    <reaction evidence="8">
        <text>L-threonyl-[protein] + ATP = O-phospho-L-threonyl-[protein] + ADP + H(+)</text>
        <dbReference type="Rhea" id="RHEA:46608"/>
        <dbReference type="Rhea" id="RHEA-COMP:11060"/>
        <dbReference type="Rhea" id="RHEA-COMP:11605"/>
        <dbReference type="ChEBI" id="CHEBI:15378"/>
        <dbReference type="ChEBI" id="CHEBI:30013"/>
        <dbReference type="ChEBI" id="CHEBI:30616"/>
        <dbReference type="ChEBI" id="CHEBI:61977"/>
        <dbReference type="ChEBI" id="CHEBI:456216"/>
        <dbReference type="EC" id="2.7.11.1"/>
    </reaction>
</comment>
<proteinExistence type="inferred from homology"/>
<organism evidence="13 14">
    <name type="scientific">Apophysomyces ossiformis</name>
    <dbReference type="NCBI Taxonomy" id="679940"/>
    <lineage>
        <taxon>Eukaryota</taxon>
        <taxon>Fungi</taxon>
        <taxon>Fungi incertae sedis</taxon>
        <taxon>Mucoromycota</taxon>
        <taxon>Mucoromycotina</taxon>
        <taxon>Mucoromycetes</taxon>
        <taxon>Mucorales</taxon>
        <taxon>Mucorineae</taxon>
        <taxon>Mucoraceae</taxon>
        <taxon>Apophysomyces</taxon>
    </lineage>
</organism>
<feature type="region of interest" description="Disordered" evidence="10">
    <location>
        <begin position="365"/>
        <end position="385"/>
    </location>
</feature>
<dbReference type="SMART" id="SM00220">
    <property type="entry name" value="S_TKc"/>
    <property type="match status" value="1"/>
</dbReference>
<evidence type="ECO:0000256" key="10">
    <source>
        <dbReference type="SAM" id="MobiDB-lite"/>
    </source>
</evidence>
<feature type="transmembrane region" description="Helical" evidence="11">
    <location>
        <begin position="851"/>
        <end position="869"/>
    </location>
</feature>
<dbReference type="AlphaFoldDB" id="A0A8H7BJ55"/>
<reference evidence="13" key="1">
    <citation type="submission" date="2020-01" db="EMBL/GenBank/DDBJ databases">
        <title>Genome Sequencing of Three Apophysomyces-Like Fungal Strains Confirms a Novel Fungal Genus in the Mucoromycota with divergent Burkholderia-like Endosymbiotic Bacteria.</title>
        <authorList>
            <person name="Stajich J.E."/>
            <person name="Macias A.M."/>
            <person name="Carter-House D."/>
            <person name="Lovett B."/>
            <person name="Kasson L.R."/>
            <person name="Berry K."/>
            <person name="Grigoriev I."/>
            <person name="Chang Y."/>
            <person name="Spatafora J."/>
            <person name="Kasson M.T."/>
        </authorList>
    </citation>
    <scope>NUCLEOTIDE SEQUENCE</scope>
    <source>
        <strain evidence="13">NRRL A-21654</strain>
    </source>
</reference>
<keyword evidence="11" id="KW-0472">Membrane</keyword>
<dbReference type="PANTHER" id="PTHR11042:SF138">
    <property type="entry name" value="SERINE_THREONINE-PROTEIN KINASE IKS1-RELATED"/>
    <property type="match status" value="1"/>
</dbReference>
<sequence length="899" mass="102089">MNEFSWNDMQAFNRRFVIRRASEPEADRSLVSNNKKNNRRPEASAIYSRVPLPLPYSPSDYQPSPTSPKHWTYFQPLAISKALTPGNATSSTTRMRSLSAGQDTHNPVTSIHPTQSPLLAIENDERQHFELVPYREWTVISRNDQRGQMVLYNPENRMVTVHQYTPANIEHSLPSTTSPSPHRPVDTAEEECPWCHRPLDSSTDYYENDEPSFMDRNYFRLLASTSTDLPEEPDDREKPASASAGIHLNVNAFNQGYYAKFFVEKRKLGRGFRGSVFLCEHELDGVKLGRYAVKKVAIGNNHPWLVKMLREVHLLERLRHPNIVSYKHSWLENCRLTKYGPEVPCLFILMECANGGNLEEYLEPEALPPSVSKPDEKPKSAKELKRERIKKQLQQQANTDATDSIGHRPETQKRLLSMTEIFSIFLDIVQGLAHLHKQHIVHRDLKPPNLLLKWDDPNTQDQVISDWANQFDRRGIPRVLISDFGECEDLEGVPDNDRTGATGTLEFMAPEHVLLDEHGRNTVEYTSKADMWSLGMVLYYLCYSTLPYKNVNDVDLLREEILAFKEVHFPKSRLEVYASQDPAQMGAMLQDKNMVTDIPQRIKTLIRALLSTDPSKRPSCQEILSKLHHMQSGDHSEAMEMDWRPMQEEASNASYRMYESTSGRPWPSAEVSGSVVQADVFVKDTADKIQPVISDTEMELSVAARNEGNEDTPMPDISFYSSKKRGSGGSQDHMGRLRRNDLRKRQRRSIVFDGYESAPAVGSNHFPFSKGAGASDKEDDKQEDTDENGGNEDLRETRCLPAPPSKLLATPPSIPHPWLQAPDQQVPKVVKTATLLLKIAMCTYPCYPYSASPYILYPVIFFATLDFWSESTPHSLLLLVIHLLWVLGTAVLQGGMCLA</sequence>
<evidence type="ECO:0000256" key="3">
    <source>
        <dbReference type="ARBA" id="ARBA00022679"/>
    </source>
</evidence>
<evidence type="ECO:0000256" key="7">
    <source>
        <dbReference type="ARBA" id="ARBA00037982"/>
    </source>
</evidence>
<dbReference type="GO" id="GO:0005524">
    <property type="term" value="F:ATP binding"/>
    <property type="evidence" value="ECO:0007669"/>
    <property type="project" value="UniProtKB-KW"/>
</dbReference>
<evidence type="ECO:0000256" key="8">
    <source>
        <dbReference type="ARBA" id="ARBA00047899"/>
    </source>
</evidence>
<dbReference type="Pfam" id="PF00069">
    <property type="entry name" value="Pkinase"/>
    <property type="match status" value="2"/>
</dbReference>
<accession>A0A8H7BJ55</accession>
<dbReference type="InterPro" id="IPR008271">
    <property type="entry name" value="Ser/Thr_kinase_AS"/>
</dbReference>
<dbReference type="InterPro" id="IPR000719">
    <property type="entry name" value="Prot_kinase_dom"/>
</dbReference>
<evidence type="ECO:0000256" key="6">
    <source>
        <dbReference type="ARBA" id="ARBA00022840"/>
    </source>
</evidence>
<feature type="region of interest" description="Disordered" evidence="10">
    <location>
        <begin position="705"/>
        <end position="743"/>
    </location>
</feature>
<evidence type="ECO:0000256" key="11">
    <source>
        <dbReference type="SAM" id="Phobius"/>
    </source>
</evidence>
<keyword evidence="3" id="KW-0808">Transferase</keyword>
<comment type="catalytic activity">
    <reaction evidence="9">
        <text>L-seryl-[protein] + ATP = O-phospho-L-seryl-[protein] + ADP + H(+)</text>
        <dbReference type="Rhea" id="RHEA:17989"/>
        <dbReference type="Rhea" id="RHEA-COMP:9863"/>
        <dbReference type="Rhea" id="RHEA-COMP:11604"/>
        <dbReference type="ChEBI" id="CHEBI:15378"/>
        <dbReference type="ChEBI" id="CHEBI:29999"/>
        <dbReference type="ChEBI" id="CHEBI:30616"/>
        <dbReference type="ChEBI" id="CHEBI:83421"/>
        <dbReference type="ChEBI" id="CHEBI:456216"/>
        <dbReference type="EC" id="2.7.11.1"/>
    </reaction>
</comment>
<evidence type="ECO:0000256" key="1">
    <source>
        <dbReference type="ARBA" id="ARBA00012513"/>
    </source>
</evidence>
<keyword evidence="6" id="KW-0067">ATP-binding</keyword>
<protein>
    <recommendedName>
        <fullName evidence="1">non-specific serine/threonine protein kinase</fullName>
        <ecNumber evidence="1">2.7.11.1</ecNumber>
    </recommendedName>
</protein>
<dbReference type="Gene3D" id="1.10.510.10">
    <property type="entry name" value="Transferase(Phosphotransferase) domain 1"/>
    <property type="match status" value="1"/>
</dbReference>
<keyword evidence="14" id="KW-1185">Reference proteome</keyword>
<dbReference type="GO" id="GO:0004674">
    <property type="term" value="F:protein serine/threonine kinase activity"/>
    <property type="evidence" value="ECO:0007669"/>
    <property type="project" value="UniProtKB-KW"/>
</dbReference>
<feature type="region of interest" description="Disordered" evidence="10">
    <location>
        <begin position="763"/>
        <end position="802"/>
    </location>
</feature>
<keyword evidence="11" id="KW-1133">Transmembrane helix</keyword>
<evidence type="ECO:0000256" key="5">
    <source>
        <dbReference type="ARBA" id="ARBA00022777"/>
    </source>
</evidence>
<evidence type="ECO:0000259" key="12">
    <source>
        <dbReference type="PROSITE" id="PS50011"/>
    </source>
</evidence>
<feature type="compositionally biased region" description="Polar residues" evidence="10">
    <location>
        <begin position="392"/>
        <end position="402"/>
    </location>
</feature>
<dbReference type="SUPFAM" id="SSF56112">
    <property type="entry name" value="Protein kinase-like (PK-like)"/>
    <property type="match status" value="1"/>
</dbReference>
<keyword evidence="2" id="KW-0723">Serine/threonine-protein kinase</keyword>